<organism evidence="4 5">
    <name type="scientific">Westerdykella ornata</name>
    <dbReference type="NCBI Taxonomy" id="318751"/>
    <lineage>
        <taxon>Eukaryota</taxon>
        <taxon>Fungi</taxon>
        <taxon>Dikarya</taxon>
        <taxon>Ascomycota</taxon>
        <taxon>Pezizomycotina</taxon>
        <taxon>Dothideomycetes</taxon>
        <taxon>Pleosporomycetidae</taxon>
        <taxon>Pleosporales</taxon>
        <taxon>Sporormiaceae</taxon>
        <taxon>Westerdykella</taxon>
    </lineage>
</organism>
<gene>
    <name evidence="4" type="ORF">EI97DRAFT_463847</name>
</gene>
<dbReference type="Pfam" id="PF20237">
    <property type="entry name" value="DUF6594"/>
    <property type="match status" value="1"/>
</dbReference>
<evidence type="ECO:0000313" key="5">
    <source>
        <dbReference type="Proteomes" id="UP000800097"/>
    </source>
</evidence>
<reference evidence="4" key="1">
    <citation type="journal article" date="2020" name="Stud. Mycol.">
        <title>101 Dothideomycetes genomes: a test case for predicting lifestyles and emergence of pathogens.</title>
        <authorList>
            <person name="Haridas S."/>
            <person name="Albert R."/>
            <person name="Binder M."/>
            <person name="Bloem J."/>
            <person name="Labutti K."/>
            <person name="Salamov A."/>
            <person name="Andreopoulos B."/>
            <person name="Baker S."/>
            <person name="Barry K."/>
            <person name="Bills G."/>
            <person name="Bluhm B."/>
            <person name="Cannon C."/>
            <person name="Castanera R."/>
            <person name="Culley D."/>
            <person name="Daum C."/>
            <person name="Ezra D."/>
            <person name="Gonzalez J."/>
            <person name="Henrissat B."/>
            <person name="Kuo A."/>
            <person name="Liang C."/>
            <person name="Lipzen A."/>
            <person name="Lutzoni F."/>
            <person name="Magnuson J."/>
            <person name="Mondo S."/>
            <person name="Nolan M."/>
            <person name="Ohm R."/>
            <person name="Pangilinan J."/>
            <person name="Park H.-J."/>
            <person name="Ramirez L."/>
            <person name="Alfaro M."/>
            <person name="Sun H."/>
            <person name="Tritt A."/>
            <person name="Yoshinaga Y."/>
            <person name="Zwiers L.-H."/>
            <person name="Turgeon B."/>
            <person name="Goodwin S."/>
            <person name="Spatafora J."/>
            <person name="Crous P."/>
            <person name="Grigoriev I."/>
        </authorList>
    </citation>
    <scope>NUCLEOTIDE SEQUENCE</scope>
    <source>
        <strain evidence="4">CBS 379.55</strain>
    </source>
</reference>
<protein>
    <recommendedName>
        <fullName evidence="3">DUF6594 domain-containing protein</fullName>
    </recommendedName>
</protein>
<dbReference type="OrthoDB" id="5416037at2759"/>
<dbReference type="AlphaFoldDB" id="A0A6A6JYQ2"/>
<feature type="transmembrane region" description="Helical" evidence="2">
    <location>
        <begin position="229"/>
        <end position="249"/>
    </location>
</feature>
<evidence type="ECO:0000259" key="3">
    <source>
        <dbReference type="Pfam" id="PF20237"/>
    </source>
</evidence>
<sequence length="292" mass="33162">MPSPSPSSRLPHRLPSPPPPVDEEILRKPWKYLGYRSYSSFLASDDNFLVFRRFGDLNARVLLYLQDQIVRLEERLEELDTLHSAKTAPDIHNGSFRLEPVPERSKILEELHPKLKEYNALLIQHSTLRSRPKVPKWDTESLRNWHANTQNVCIHAPETAYITHDHDLISLVPRATTPLRHFLEHSSRFRLARIWRKRAPSHLANHATAQHPLSETLHFSSDSRIDRTITMLITAAGMAMLIAPLWVLAVTKGPNKTIKRLGIITGFVAVFLVLISLTTVAKPFESLAAAAA</sequence>
<dbReference type="EMBL" id="ML986484">
    <property type="protein sequence ID" value="KAF2281537.1"/>
    <property type="molecule type" value="Genomic_DNA"/>
</dbReference>
<dbReference type="PANTHER" id="PTHR34502:SF4">
    <property type="entry name" value="DUF6594 DOMAIN-CONTAINING PROTEIN"/>
    <property type="match status" value="1"/>
</dbReference>
<feature type="transmembrane region" description="Helical" evidence="2">
    <location>
        <begin position="261"/>
        <end position="281"/>
    </location>
</feature>
<dbReference type="InterPro" id="IPR046529">
    <property type="entry name" value="DUF6594"/>
</dbReference>
<keyword evidence="2" id="KW-1133">Transmembrane helix</keyword>
<keyword evidence="5" id="KW-1185">Reference proteome</keyword>
<name>A0A6A6JYQ2_WESOR</name>
<keyword evidence="2" id="KW-0812">Transmembrane</keyword>
<dbReference type="Proteomes" id="UP000800097">
    <property type="component" value="Unassembled WGS sequence"/>
</dbReference>
<feature type="domain" description="DUF6594" evidence="3">
    <location>
        <begin position="35"/>
        <end position="292"/>
    </location>
</feature>
<feature type="region of interest" description="Disordered" evidence="1">
    <location>
        <begin position="1"/>
        <end position="20"/>
    </location>
</feature>
<keyword evidence="2" id="KW-0472">Membrane</keyword>
<accession>A0A6A6JYQ2</accession>
<evidence type="ECO:0000256" key="2">
    <source>
        <dbReference type="SAM" id="Phobius"/>
    </source>
</evidence>
<evidence type="ECO:0000313" key="4">
    <source>
        <dbReference type="EMBL" id="KAF2281537.1"/>
    </source>
</evidence>
<evidence type="ECO:0000256" key="1">
    <source>
        <dbReference type="SAM" id="MobiDB-lite"/>
    </source>
</evidence>
<dbReference type="RefSeq" id="XP_033659074.1">
    <property type="nucleotide sequence ID" value="XM_033801385.1"/>
</dbReference>
<dbReference type="PANTHER" id="PTHR34502">
    <property type="entry name" value="DUF6594 DOMAIN-CONTAINING PROTEIN-RELATED"/>
    <property type="match status" value="1"/>
</dbReference>
<proteinExistence type="predicted"/>
<dbReference type="GeneID" id="54554560"/>